<keyword evidence="3" id="KW-0732">Signal</keyword>
<keyword evidence="2" id="KW-1133">Transmembrane helix</keyword>
<reference evidence="4" key="1">
    <citation type="submission" date="2022-07" db="EMBL/GenBank/DDBJ databases">
        <title>The genome of Lyophyllum shimeji provides insight into the initial evolution of ectomycorrhizal fungal genome.</title>
        <authorList>
            <person name="Kobayashi Y."/>
            <person name="Shibata T."/>
            <person name="Hirakawa H."/>
            <person name="Shigenobu S."/>
            <person name="Nishiyama T."/>
            <person name="Yamada A."/>
            <person name="Hasebe M."/>
            <person name="Kawaguchi M."/>
        </authorList>
    </citation>
    <scope>NUCLEOTIDE SEQUENCE</scope>
    <source>
        <strain evidence="4">AT787</strain>
    </source>
</reference>
<dbReference type="AlphaFoldDB" id="A0A9P3PML0"/>
<feature type="chain" id="PRO_5040406735" description="Transmembrane protein" evidence="3">
    <location>
        <begin position="22"/>
        <end position="544"/>
    </location>
</feature>
<keyword evidence="2" id="KW-0812">Transmembrane</keyword>
<dbReference type="OrthoDB" id="3266941at2759"/>
<keyword evidence="5" id="KW-1185">Reference proteome</keyword>
<feature type="region of interest" description="Disordered" evidence="1">
    <location>
        <begin position="405"/>
        <end position="428"/>
    </location>
</feature>
<dbReference type="EMBL" id="BRPK01000005">
    <property type="protein sequence ID" value="GLB38239.1"/>
    <property type="molecule type" value="Genomic_DNA"/>
</dbReference>
<protein>
    <recommendedName>
        <fullName evidence="6">Transmembrane protein</fullName>
    </recommendedName>
</protein>
<sequence length="544" mass="58338">MFFLAVLLFGVLAIGPQVVQSLAFKFELSEVKQCEPVSITFVGNSSASAVPMFLTLVPFNSSPISIPIPNAAANTSGVYVTFFPLEAGTTFVASLDDATGENVARVSDIIRVLPSPTNNTTCLPASKDAAKPTLFTLDNSTFSQCENFTLTYNRTVLFRAPSIRFYSPRGPSRLLNLTSDDAATGTATYLLSFVRNFPVVLVFDDGSSHRQSSALMTVGGDSSSSTGCLLLPKSGNDGNSVQNMTRTTTTGISRPVIIGSAAGGGVVVLISIFMLVFVLRERRRRQRENVEFNPTLIEKGLPPSPPLSRHSPSPRSATINEKNLSPGFVKDPPYTAEKFLSPTTAYYPRQSGQSMASWAQPTPEDQRSPRRTGSDAYKIQEDRLSLNSLDIEGILNLAALQSSRSSRQGAEPAPLGPALGPVEPAAQSPRLEVPTRFPARRHPSDVPVGPASFASALTLSSVVDPFTDNGTNQPGSARGPYRQPSVDSLRPPPGAVIGLPLSPRNGQRLMRQRGSDLIGRGQDALRSSNRSTKDSMGDYYLIAR</sequence>
<dbReference type="Proteomes" id="UP001063166">
    <property type="component" value="Unassembled WGS sequence"/>
</dbReference>
<organism evidence="4 5">
    <name type="scientific">Lyophyllum shimeji</name>
    <name type="common">Hon-shimeji</name>
    <name type="synonym">Tricholoma shimeji</name>
    <dbReference type="NCBI Taxonomy" id="47721"/>
    <lineage>
        <taxon>Eukaryota</taxon>
        <taxon>Fungi</taxon>
        <taxon>Dikarya</taxon>
        <taxon>Basidiomycota</taxon>
        <taxon>Agaricomycotina</taxon>
        <taxon>Agaricomycetes</taxon>
        <taxon>Agaricomycetidae</taxon>
        <taxon>Agaricales</taxon>
        <taxon>Tricholomatineae</taxon>
        <taxon>Lyophyllaceae</taxon>
        <taxon>Lyophyllum</taxon>
    </lineage>
</organism>
<feature type="compositionally biased region" description="Low complexity" evidence="1">
    <location>
        <begin position="409"/>
        <end position="426"/>
    </location>
</feature>
<evidence type="ECO:0000256" key="3">
    <source>
        <dbReference type="SAM" id="SignalP"/>
    </source>
</evidence>
<feature type="region of interest" description="Disordered" evidence="1">
    <location>
        <begin position="296"/>
        <end position="335"/>
    </location>
</feature>
<name>A0A9P3PML0_LYOSH</name>
<feature type="compositionally biased region" description="Low complexity" evidence="1">
    <location>
        <begin position="307"/>
        <end position="316"/>
    </location>
</feature>
<proteinExistence type="predicted"/>
<accession>A0A9P3PML0</accession>
<evidence type="ECO:0000313" key="5">
    <source>
        <dbReference type="Proteomes" id="UP001063166"/>
    </source>
</evidence>
<evidence type="ECO:0000256" key="2">
    <source>
        <dbReference type="SAM" id="Phobius"/>
    </source>
</evidence>
<evidence type="ECO:0000313" key="4">
    <source>
        <dbReference type="EMBL" id="GLB38239.1"/>
    </source>
</evidence>
<evidence type="ECO:0000256" key="1">
    <source>
        <dbReference type="SAM" id="MobiDB-lite"/>
    </source>
</evidence>
<feature type="signal peptide" evidence="3">
    <location>
        <begin position="1"/>
        <end position="21"/>
    </location>
</feature>
<comment type="caution">
    <text evidence="4">The sequence shown here is derived from an EMBL/GenBank/DDBJ whole genome shotgun (WGS) entry which is preliminary data.</text>
</comment>
<feature type="region of interest" description="Disordered" evidence="1">
    <location>
        <begin position="351"/>
        <end position="374"/>
    </location>
</feature>
<feature type="region of interest" description="Disordered" evidence="1">
    <location>
        <begin position="464"/>
        <end position="489"/>
    </location>
</feature>
<gene>
    <name evidence="4" type="ORF">LshimejAT787_0501040</name>
</gene>
<keyword evidence="2" id="KW-0472">Membrane</keyword>
<feature type="region of interest" description="Disordered" evidence="1">
    <location>
        <begin position="515"/>
        <end position="539"/>
    </location>
</feature>
<evidence type="ECO:0008006" key="6">
    <source>
        <dbReference type="Google" id="ProtNLM"/>
    </source>
</evidence>
<feature type="compositionally biased region" description="Polar residues" evidence="1">
    <location>
        <begin position="351"/>
        <end position="360"/>
    </location>
</feature>
<feature type="transmembrane region" description="Helical" evidence="2">
    <location>
        <begin position="256"/>
        <end position="279"/>
    </location>
</feature>